<evidence type="ECO:0000313" key="2">
    <source>
        <dbReference type="EnsemblPlants" id="KQK02277"/>
    </source>
</evidence>
<dbReference type="EnsemblPlants" id="KQK02277">
    <property type="protein sequence ID" value="KQK02277"/>
    <property type="gene ID" value="BRADI_2g00511v3"/>
</dbReference>
<reference evidence="1" key="2">
    <citation type="submission" date="2017-06" db="EMBL/GenBank/DDBJ databases">
        <title>WGS assembly of Brachypodium distachyon.</title>
        <authorList>
            <consortium name="The International Brachypodium Initiative"/>
            <person name="Lucas S."/>
            <person name="Harmon-Smith M."/>
            <person name="Lail K."/>
            <person name="Tice H."/>
            <person name="Grimwood J."/>
            <person name="Bruce D."/>
            <person name="Barry K."/>
            <person name="Shu S."/>
            <person name="Lindquist E."/>
            <person name="Wang M."/>
            <person name="Pitluck S."/>
            <person name="Vogel J.P."/>
            <person name="Garvin D.F."/>
            <person name="Mockler T.C."/>
            <person name="Schmutz J."/>
            <person name="Rokhsar D."/>
            <person name="Bevan M.W."/>
        </authorList>
    </citation>
    <scope>NUCLEOTIDE SEQUENCE</scope>
    <source>
        <strain evidence="1">Bd21</strain>
    </source>
</reference>
<sequence>MTLKTGDDNHCVLCQLRVLEDWQHLFFSCVFSRRIWAFLQIDWCSGPSIDVVVQRTVISFGHPFLFEVVAFACWHIWKQRNGPIFADVAPSFRSWRVAFVHDLSLLKHRFKPGLVTRFTAWLDSLLYDTCNSTVGLVGFNKLL</sequence>
<dbReference type="AlphaFoldDB" id="A0A0Q3FVT0"/>
<reference evidence="1 2" key="1">
    <citation type="journal article" date="2010" name="Nature">
        <title>Genome sequencing and analysis of the model grass Brachypodium distachyon.</title>
        <authorList>
            <consortium name="International Brachypodium Initiative"/>
        </authorList>
    </citation>
    <scope>NUCLEOTIDE SEQUENCE [LARGE SCALE GENOMIC DNA]</scope>
    <source>
        <strain evidence="1 2">Bd21</strain>
    </source>
</reference>
<keyword evidence="3" id="KW-1185">Reference proteome</keyword>
<organism evidence="1">
    <name type="scientific">Brachypodium distachyon</name>
    <name type="common">Purple false brome</name>
    <name type="synonym">Trachynia distachya</name>
    <dbReference type="NCBI Taxonomy" id="15368"/>
    <lineage>
        <taxon>Eukaryota</taxon>
        <taxon>Viridiplantae</taxon>
        <taxon>Streptophyta</taxon>
        <taxon>Embryophyta</taxon>
        <taxon>Tracheophyta</taxon>
        <taxon>Spermatophyta</taxon>
        <taxon>Magnoliopsida</taxon>
        <taxon>Liliopsida</taxon>
        <taxon>Poales</taxon>
        <taxon>Poaceae</taxon>
        <taxon>BOP clade</taxon>
        <taxon>Pooideae</taxon>
        <taxon>Stipodae</taxon>
        <taxon>Brachypodieae</taxon>
        <taxon>Brachypodium</taxon>
    </lineage>
</organism>
<accession>A0A0Q3FVT0</accession>
<protein>
    <recommendedName>
        <fullName evidence="4">Reverse transcriptase zinc-binding domain-containing protein</fullName>
    </recommendedName>
</protein>
<dbReference type="Gramene" id="KQK02277">
    <property type="protein sequence ID" value="KQK02277"/>
    <property type="gene ID" value="BRADI_2g00511v3"/>
</dbReference>
<evidence type="ECO:0000313" key="1">
    <source>
        <dbReference type="EMBL" id="KQK02277.1"/>
    </source>
</evidence>
<proteinExistence type="predicted"/>
<reference evidence="2" key="3">
    <citation type="submission" date="2018-08" db="UniProtKB">
        <authorList>
            <consortium name="EnsemblPlants"/>
        </authorList>
    </citation>
    <scope>IDENTIFICATION</scope>
    <source>
        <strain evidence="2">cv. Bd21</strain>
    </source>
</reference>
<evidence type="ECO:0008006" key="4">
    <source>
        <dbReference type="Google" id="ProtNLM"/>
    </source>
</evidence>
<dbReference type="OrthoDB" id="684052at2759"/>
<dbReference type="EMBL" id="CM000881">
    <property type="protein sequence ID" value="KQK02277.1"/>
    <property type="molecule type" value="Genomic_DNA"/>
</dbReference>
<dbReference type="InParanoid" id="A0A0Q3FVT0"/>
<name>A0A0Q3FVT0_BRADI</name>
<gene>
    <name evidence="1" type="ORF">BRADI_2g00511v3</name>
</gene>
<dbReference type="Proteomes" id="UP000008810">
    <property type="component" value="Chromosome 2"/>
</dbReference>
<dbReference type="FunCoup" id="A0A0Q3FVT0">
    <property type="interactions" value="307"/>
</dbReference>
<evidence type="ECO:0000313" key="3">
    <source>
        <dbReference type="Proteomes" id="UP000008810"/>
    </source>
</evidence>